<evidence type="ECO:0000313" key="2">
    <source>
        <dbReference type="EMBL" id="MPN42182.1"/>
    </source>
</evidence>
<feature type="domain" description="CBS" evidence="1">
    <location>
        <begin position="1"/>
        <end position="57"/>
    </location>
</feature>
<dbReference type="Gene3D" id="3.10.580.10">
    <property type="entry name" value="CBS-domain"/>
    <property type="match status" value="1"/>
</dbReference>
<dbReference type="EMBL" id="VSSQ01099745">
    <property type="protein sequence ID" value="MPN42182.1"/>
    <property type="molecule type" value="Genomic_DNA"/>
</dbReference>
<organism evidence="2">
    <name type="scientific">bioreactor metagenome</name>
    <dbReference type="NCBI Taxonomy" id="1076179"/>
    <lineage>
        <taxon>unclassified sequences</taxon>
        <taxon>metagenomes</taxon>
        <taxon>ecological metagenomes</taxon>
    </lineage>
</organism>
<reference evidence="2" key="1">
    <citation type="submission" date="2019-08" db="EMBL/GenBank/DDBJ databases">
        <authorList>
            <person name="Kucharzyk K."/>
            <person name="Murdoch R.W."/>
            <person name="Higgins S."/>
            <person name="Loffler F."/>
        </authorList>
    </citation>
    <scope>NUCLEOTIDE SEQUENCE</scope>
</reference>
<protein>
    <recommendedName>
        <fullName evidence="1">CBS domain-containing protein</fullName>
    </recommendedName>
</protein>
<comment type="caution">
    <text evidence="2">The sequence shown here is derived from an EMBL/GenBank/DDBJ whole genome shotgun (WGS) entry which is preliminary data.</text>
</comment>
<dbReference type="SUPFAM" id="SSF54631">
    <property type="entry name" value="CBS-domain pair"/>
    <property type="match status" value="1"/>
</dbReference>
<dbReference type="InterPro" id="IPR046342">
    <property type="entry name" value="CBS_dom_sf"/>
</dbReference>
<sequence length="82" mass="9440">MDFTNLMANKKLTIREVLKKLDLNAMGTVIVVDDNNKLLGTITDGDIRRALLRGMTIDDKITDIYNKDCFFFVQLQLVQNYI</sequence>
<gene>
    <name evidence="2" type="ORF">SDC9_189738</name>
</gene>
<dbReference type="Pfam" id="PF00571">
    <property type="entry name" value="CBS"/>
    <property type="match status" value="1"/>
</dbReference>
<proteinExistence type="predicted"/>
<name>A0A645HUM8_9ZZZZ</name>
<dbReference type="AlphaFoldDB" id="A0A645HUM8"/>
<dbReference type="PROSITE" id="PS51371">
    <property type="entry name" value="CBS"/>
    <property type="match status" value="1"/>
</dbReference>
<dbReference type="InterPro" id="IPR000644">
    <property type="entry name" value="CBS_dom"/>
</dbReference>
<accession>A0A645HUM8</accession>
<evidence type="ECO:0000259" key="1">
    <source>
        <dbReference type="PROSITE" id="PS51371"/>
    </source>
</evidence>